<dbReference type="OrthoDB" id="435402at2759"/>
<evidence type="ECO:0000313" key="2">
    <source>
        <dbReference type="EMBL" id="TFK96585.1"/>
    </source>
</evidence>
<organism evidence="2 3">
    <name type="scientific">Pterulicium gracile</name>
    <dbReference type="NCBI Taxonomy" id="1884261"/>
    <lineage>
        <taxon>Eukaryota</taxon>
        <taxon>Fungi</taxon>
        <taxon>Dikarya</taxon>
        <taxon>Basidiomycota</taxon>
        <taxon>Agaricomycotina</taxon>
        <taxon>Agaricomycetes</taxon>
        <taxon>Agaricomycetidae</taxon>
        <taxon>Agaricales</taxon>
        <taxon>Pleurotineae</taxon>
        <taxon>Pterulaceae</taxon>
        <taxon>Pterulicium</taxon>
    </lineage>
</organism>
<feature type="region of interest" description="Disordered" evidence="1">
    <location>
        <begin position="46"/>
        <end position="150"/>
    </location>
</feature>
<evidence type="ECO:0000256" key="1">
    <source>
        <dbReference type="SAM" id="MobiDB-lite"/>
    </source>
</evidence>
<dbReference type="AlphaFoldDB" id="A0A5C3Q3B4"/>
<gene>
    <name evidence="2" type="ORF">BDV98DRAFT_306074</name>
</gene>
<proteinExistence type="predicted"/>
<dbReference type="Proteomes" id="UP000305067">
    <property type="component" value="Unassembled WGS sequence"/>
</dbReference>
<feature type="region of interest" description="Disordered" evidence="1">
    <location>
        <begin position="1"/>
        <end position="32"/>
    </location>
</feature>
<dbReference type="STRING" id="1884261.A0A5C3Q3B4"/>
<feature type="compositionally biased region" description="Acidic residues" evidence="1">
    <location>
        <begin position="46"/>
        <end position="63"/>
    </location>
</feature>
<sequence>MEDASVPPNESSALHRKTAEERPAPQSAQEDAVVMVDFRLFDMGELAEDEDAYDEGDRDDGDDTLVNPTLPSQAKSSDTEDTTTVQDAQPVSSAPQSPTHEAQDAAPNSLFDDAPTPPPYLREGLALPLSPSFTPVQPPQASPAPLDDKSAFDILDPADDVWTDCSPDPSAWDSPTASLMEFFGPTTLPLTHTTGVVARSLRRVVAVYYPPAAGDVNEQVSAGHDGGVKKEVAIRLARVVLSPWTDWDDGSGEASRFRHPQLVLSSTGAEDHQTVQPRTQHNPLEDDILFISPSLAPVFEKAREMGVGGTWPEICPIAQRGENRVELVGNRVELGEGSKYSLEGSEMSLEGNGFSIWRGVPGWLFLVFIRRGGCRLGRV</sequence>
<protein>
    <submittedName>
        <fullName evidence="2">Uncharacterized protein</fullName>
    </submittedName>
</protein>
<accession>A0A5C3Q3B4</accession>
<feature type="compositionally biased region" description="Polar residues" evidence="1">
    <location>
        <begin position="66"/>
        <end position="100"/>
    </location>
</feature>
<reference evidence="2 3" key="1">
    <citation type="journal article" date="2019" name="Nat. Ecol. Evol.">
        <title>Megaphylogeny resolves global patterns of mushroom evolution.</title>
        <authorList>
            <person name="Varga T."/>
            <person name="Krizsan K."/>
            <person name="Foldi C."/>
            <person name="Dima B."/>
            <person name="Sanchez-Garcia M."/>
            <person name="Sanchez-Ramirez S."/>
            <person name="Szollosi G.J."/>
            <person name="Szarkandi J.G."/>
            <person name="Papp V."/>
            <person name="Albert L."/>
            <person name="Andreopoulos W."/>
            <person name="Angelini C."/>
            <person name="Antonin V."/>
            <person name="Barry K.W."/>
            <person name="Bougher N.L."/>
            <person name="Buchanan P."/>
            <person name="Buyck B."/>
            <person name="Bense V."/>
            <person name="Catcheside P."/>
            <person name="Chovatia M."/>
            <person name="Cooper J."/>
            <person name="Damon W."/>
            <person name="Desjardin D."/>
            <person name="Finy P."/>
            <person name="Geml J."/>
            <person name="Haridas S."/>
            <person name="Hughes K."/>
            <person name="Justo A."/>
            <person name="Karasinski D."/>
            <person name="Kautmanova I."/>
            <person name="Kiss B."/>
            <person name="Kocsube S."/>
            <person name="Kotiranta H."/>
            <person name="LaButti K.M."/>
            <person name="Lechner B.E."/>
            <person name="Liimatainen K."/>
            <person name="Lipzen A."/>
            <person name="Lukacs Z."/>
            <person name="Mihaltcheva S."/>
            <person name="Morgado L.N."/>
            <person name="Niskanen T."/>
            <person name="Noordeloos M.E."/>
            <person name="Ohm R.A."/>
            <person name="Ortiz-Santana B."/>
            <person name="Ovrebo C."/>
            <person name="Racz N."/>
            <person name="Riley R."/>
            <person name="Savchenko A."/>
            <person name="Shiryaev A."/>
            <person name="Soop K."/>
            <person name="Spirin V."/>
            <person name="Szebenyi C."/>
            <person name="Tomsovsky M."/>
            <person name="Tulloss R.E."/>
            <person name="Uehling J."/>
            <person name="Grigoriev I.V."/>
            <person name="Vagvolgyi C."/>
            <person name="Papp T."/>
            <person name="Martin F.M."/>
            <person name="Miettinen O."/>
            <person name="Hibbett D.S."/>
            <person name="Nagy L.G."/>
        </authorList>
    </citation>
    <scope>NUCLEOTIDE SEQUENCE [LARGE SCALE GENOMIC DNA]</scope>
    <source>
        <strain evidence="2 3">CBS 309.79</strain>
    </source>
</reference>
<evidence type="ECO:0000313" key="3">
    <source>
        <dbReference type="Proteomes" id="UP000305067"/>
    </source>
</evidence>
<keyword evidence="3" id="KW-1185">Reference proteome</keyword>
<name>A0A5C3Q3B4_9AGAR</name>
<dbReference type="EMBL" id="ML178858">
    <property type="protein sequence ID" value="TFK96585.1"/>
    <property type="molecule type" value="Genomic_DNA"/>
</dbReference>